<accession>A0A6V7XZT8</accession>
<protein>
    <submittedName>
        <fullName evidence="1">Uncharacterized protein</fullName>
    </submittedName>
</protein>
<evidence type="ECO:0000313" key="2">
    <source>
        <dbReference type="Proteomes" id="UP000580250"/>
    </source>
</evidence>
<gene>
    <name evidence="1" type="ORF">MENT_LOCUS58522</name>
</gene>
<organism evidence="1 2">
    <name type="scientific">Meloidogyne enterolobii</name>
    <name type="common">Root-knot nematode worm</name>
    <name type="synonym">Meloidogyne mayaguensis</name>
    <dbReference type="NCBI Taxonomy" id="390850"/>
    <lineage>
        <taxon>Eukaryota</taxon>
        <taxon>Metazoa</taxon>
        <taxon>Ecdysozoa</taxon>
        <taxon>Nematoda</taxon>
        <taxon>Chromadorea</taxon>
        <taxon>Rhabditida</taxon>
        <taxon>Tylenchina</taxon>
        <taxon>Tylenchomorpha</taxon>
        <taxon>Tylenchoidea</taxon>
        <taxon>Meloidogynidae</taxon>
        <taxon>Meloidogyninae</taxon>
        <taxon>Meloidogyne</taxon>
    </lineage>
</organism>
<dbReference type="Proteomes" id="UP000580250">
    <property type="component" value="Unassembled WGS sequence"/>
</dbReference>
<sequence>MGTRAVQVIMNFFEPDPKLYDFQISEQLEKKWKCGIENSIPMFLSDFDTNMNIVVCELEQYSYHEGSFPII</sequence>
<name>A0A6V7XZT8_MELEN</name>
<evidence type="ECO:0000313" key="1">
    <source>
        <dbReference type="EMBL" id="CAD2204761.1"/>
    </source>
</evidence>
<dbReference type="AlphaFoldDB" id="A0A6V7XZT8"/>
<proteinExistence type="predicted"/>
<reference evidence="1 2" key="1">
    <citation type="submission" date="2020-08" db="EMBL/GenBank/DDBJ databases">
        <authorList>
            <person name="Koutsovoulos G."/>
            <person name="Danchin GJ E."/>
        </authorList>
    </citation>
    <scope>NUCLEOTIDE SEQUENCE [LARGE SCALE GENOMIC DNA]</scope>
</reference>
<dbReference type="EMBL" id="CAJEWN010002666">
    <property type="protein sequence ID" value="CAD2204761.1"/>
    <property type="molecule type" value="Genomic_DNA"/>
</dbReference>
<comment type="caution">
    <text evidence="1">The sequence shown here is derived from an EMBL/GenBank/DDBJ whole genome shotgun (WGS) entry which is preliminary data.</text>
</comment>